<keyword evidence="2 6" id="KW-0812">Transmembrane</keyword>
<comment type="caution">
    <text evidence="8">The sequence shown here is derived from an EMBL/GenBank/DDBJ whole genome shotgun (WGS) entry which is preliminary data.</text>
</comment>
<comment type="subcellular location">
    <subcellularLocation>
        <location evidence="1">Membrane</location>
        <topology evidence="1">Multi-pass membrane protein</topology>
    </subcellularLocation>
</comment>
<dbReference type="EMBL" id="LAYC01000002">
    <property type="protein sequence ID" value="KYK58569.1"/>
    <property type="molecule type" value="Genomic_DNA"/>
</dbReference>
<comment type="similarity">
    <text evidence="5">Belongs to the SAT4 family.</text>
</comment>
<dbReference type="Pfam" id="PF20684">
    <property type="entry name" value="Fung_rhodopsin"/>
    <property type="match status" value="1"/>
</dbReference>
<protein>
    <recommendedName>
        <fullName evidence="7">Rhodopsin domain-containing protein</fullName>
    </recommendedName>
</protein>
<dbReference type="GeneID" id="63718229"/>
<gene>
    <name evidence="8" type="ORF">DCS_05586</name>
</gene>
<dbReference type="InterPro" id="IPR052337">
    <property type="entry name" value="SAT4-like"/>
</dbReference>
<evidence type="ECO:0000256" key="4">
    <source>
        <dbReference type="ARBA" id="ARBA00023136"/>
    </source>
</evidence>
<dbReference type="InParanoid" id="A0A151GN86"/>
<accession>A0A151GN86</accession>
<dbReference type="AlphaFoldDB" id="A0A151GN86"/>
<feature type="transmembrane region" description="Helical" evidence="6">
    <location>
        <begin position="12"/>
        <end position="30"/>
    </location>
</feature>
<feature type="transmembrane region" description="Helical" evidence="6">
    <location>
        <begin position="173"/>
        <end position="195"/>
    </location>
</feature>
<dbReference type="RefSeq" id="XP_040657921.1">
    <property type="nucleotide sequence ID" value="XM_040802888.1"/>
</dbReference>
<dbReference type="STRING" id="98403.A0A151GN86"/>
<evidence type="ECO:0000256" key="1">
    <source>
        <dbReference type="ARBA" id="ARBA00004141"/>
    </source>
</evidence>
<dbReference type="PANTHER" id="PTHR33048">
    <property type="entry name" value="PTH11-LIKE INTEGRAL MEMBRANE PROTEIN (AFU_ORTHOLOGUE AFUA_5G11245)"/>
    <property type="match status" value="1"/>
</dbReference>
<feature type="transmembrane region" description="Helical" evidence="6">
    <location>
        <begin position="122"/>
        <end position="142"/>
    </location>
</feature>
<evidence type="ECO:0000256" key="2">
    <source>
        <dbReference type="ARBA" id="ARBA00022692"/>
    </source>
</evidence>
<feature type="domain" description="Rhodopsin" evidence="7">
    <location>
        <begin position="26"/>
        <end position="271"/>
    </location>
</feature>
<feature type="transmembrane region" description="Helical" evidence="6">
    <location>
        <begin position="86"/>
        <end position="110"/>
    </location>
</feature>
<sequence length="365" mass="40489">MADQDGMRLFWVQLSLLLPCLIFTGLRIYVRAVMGRDFSADDWIIVFATLLYVGSSSITMRGAAAGAMGQEHGTFSAEKLKASLKGIFLCEVFYPPMTLAIRLSVCLFLLRIVTRRVHRYTIHALLVTVSLASVAYFLTLVFQCVPPSYFWNQIEHGAEGHCLSQGVLISVALIHGSISALSAWVVGLLPIVMLWNVRMDLRSKITVIVLLGMSLIAGITLIVRLTMLRSTEFLTSHYFHVTMRTALWSMIEPSVGIIAASVPTLRPLFRKLTPKSSRSHQSMGRNARSRVAVESKSRWLELTARDARDDELMRNDSKEEGSASSAGKGIVVWTTSVAQGDIHYKPPREGISIQTSIEVTSTIRD</sequence>
<keyword evidence="9" id="KW-1185">Reference proteome</keyword>
<dbReference type="PANTHER" id="PTHR33048:SF96">
    <property type="entry name" value="INTEGRAL MEMBRANE PROTEIN"/>
    <property type="match status" value="1"/>
</dbReference>
<feature type="transmembrane region" description="Helical" evidence="6">
    <location>
        <begin position="207"/>
        <end position="227"/>
    </location>
</feature>
<dbReference type="GO" id="GO:0016020">
    <property type="term" value="C:membrane"/>
    <property type="evidence" value="ECO:0007669"/>
    <property type="project" value="UniProtKB-SubCell"/>
</dbReference>
<evidence type="ECO:0000256" key="6">
    <source>
        <dbReference type="SAM" id="Phobius"/>
    </source>
</evidence>
<dbReference type="InterPro" id="IPR049326">
    <property type="entry name" value="Rhodopsin_dom_fungi"/>
</dbReference>
<evidence type="ECO:0000313" key="8">
    <source>
        <dbReference type="EMBL" id="KYK58569.1"/>
    </source>
</evidence>
<reference evidence="8 9" key="1">
    <citation type="journal article" date="2016" name="Sci. Rep.">
        <title>Insights into Adaptations to a Near-Obligate Nematode Endoparasitic Lifestyle from the Finished Genome of Drechmeria coniospora.</title>
        <authorList>
            <person name="Zhang L."/>
            <person name="Zhou Z."/>
            <person name="Guo Q."/>
            <person name="Fokkens L."/>
            <person name="Miskei M."/>
            <person name="Pocsi I."/>
            <person name="Zhang W."/>
            <person name="Chen M."/>
            <person name="Wang L."/>
            <person name="Sun Y."/>
            <person name="Donzelli B.G."/>
            <person name="Gibson D.M."/>
            <person name="Nelson D.R."/>
            <person name="Luo J.G."/>
            <person name="Rep M."/>
            <person name="Liu H."/>
            <person name="Yang S."/>
            <person name="Wang J."/>
            <person name="Krasnoff S.B."/>
            <person name="Xu Y."/>
            <person name="Molnar I."/>
            <person name="Lin M."/>
        </authorList>
    </citation>
    <scope>NUCLEOTIDE SEQUENCE [LARGE SCALE GENOMIC DNA]</scope>
    <source>
        <strain evidence="8 9">ARSEF 6962</strain>
    </source>
</reference>
<organism evidence="8 9">
    <name type="scientific">Drechmeria coniospora</name>
    <name type="common">Nematophagous fungus</name>
    <name type="synonym">Meria coniospora</name>
    <dbReference type="NCBI Taxonomy" id="98403"/>
    <lineage>
        <taxon>Eukaryota</taxon>
        <taxon>Fungi</taxon>
        <taxon>Dikarya</taxon>
        <taxon>Ascomycota</taxon>
        <taxon>Pezizomycotina</taxon>
        <taxon>Sordariomycetes</taxon>
        <taxon>Hypocreomycetidae</taxon>
        <taxon>Hypocreales</taxon>
        <taxon>Ophiocordycipitaceae</taxon>
        <taxon>Drechmeria</taxon>
    </lineage>
</organism>
<dbReference type="OrthoDB" id="3936451at2759"/>
<keyword evidence="4 6" id="KW-0472">Membrane</keyword>
<evidence type="ECO:0000313" key="9">
    <source>
        <dbReference type="Proteomes" id="UP000076580"/>
    </source>
</evidence>
<evidence type="ECO:0000256" key="3">
    <source>
        <dbReference type="ARBA" id="ARBA00022989"/>
    </source>
</evidence>
<feature type="transmembrane region" description="Helical" evidence="6">
    <location>
        <begin position="247"/>
        <end position="269"/>
    </location>
</feature>
<feature type="transmembrane region" description="Helical" evidence="6">
    <location>
        <begin position="42"/>
        <end position="66"/>
    </location>
</feature>
<evidence type="ECO:0000259" key="7">
    <source>
        <dbReference type="Pfam" id="PF20684"/>
    </source>
</evidence>
<keyword evidence="3 6" id="KW-1133">Transmembrane helix</keyword>
<name>A0A151GN86_DRECN</name>
<dbReference type="Proteomes" id="UP000076580">
    <property type="component" value="Chromosome 02"/>
</dbReference>
<evidence type="ECO:0000256" key="5">
    <source>
        <dbReference type="ARBA" id="ARBA00038359"/>
    </source>
</evidence>
<proteinExistence type="inferred from homology"/>